<organism evidence="5 6">
    <name type="scientific">Microlunatus kandeliicorticis</name>
    <dbReference type="NCBI Taxonomy" id="1759536"/>
    <lineage>
        <taxon>Bacteria</taxon>
        <taxon>Bacillati</taxon>
        <taxon>Actinomycetota</taxon>
        <taxon>Actinomycetes</taxon>
        <taxon>Propionibacteriales</taxon>
        <taxon>Propionibacteriaceae</taxon>
        <taxon>Microlunatus</taxon>
    </lineage>
</organism>
<evidence type="ECO:0000256" key="2">
    <source>
        <dbReference type="PIRSR" id="PIRSR620019-2"/>
    </source>
</evidence>
<evidence type="ECO:0000256" key="1">
    <source>
        <dbReference type="PIRSR" id="PIRSR620019-1"/>
    </source>
</evidence>
<keyword evidence="6" id="KW-1185">Reference proteome</keyword>
<dbReference type="Pfam" id="PF17836">
    <property type="entry name" value="PglD_N"/>
    <property type="match status" value="1"/>
</dbReference>
<feature type="compositionally biased region" description="Polar residues" evidence="3">
    <location>
        <begin position="233"/>
        <end position="246"/>
    </location>
</feature>
<dbReference type="Gene3D" id="3.40.50.20">
    <property type="match status" value="1"/>
</dbReference>
<dbReference type="SUPFAM" id="SSF51161">
    <property type="entry name" value="Trimeric LpxA-like enzymes"/>
    <property type="match status" value="1"/>
</dbReference>
<protein>
    <submittedName>
        <fullName evidence="5">Acetyltransferase EpsM</fullName>
        <ecNumber evidence="5">2.3.1.-</ecNumber>
    </submittedName>
</protein>
<dbReference type="Gene3D" id="2.160.10.10">
    <property type="entry name" value="Hexapeptide repeat proteins"/>
    <property type="match status" value="1"/>
</dbReference>
<feature type="binding site" evidence="2">
    <location>
        <position position="160"/>
    </location>
    <ligand>
        <name>acetyl-CoA</name>
        <dbReference type="ChEBI" id="CHEBI:57288"/>
    </ligand>
</feature>
<evidence type="ECO:0000259" key="4">
    <source>
        <dbReference type="Pfam" id="PF17836"/>
    </source>
</evidence>
<feature type="site" description="Increases basicity of active site His" evidence="1">
    <location>
        <position position="152"/>
    </location>
</feature>
<dbReference type="InterPro" id="IPR020019">
    <property type="entry name" value="AcTrfase_PglD-like"/>
</dbReference>
<comment type="caution">
    <text evidence="5">The sequence shown here is derived from an EMBL/GenBank/DDBJ whole genome shotgun (WGS) entry which is preliminary data.</text>
</comment>
<feature type="domain" description="PglD N-terminal" evidence="4">
    <location>
        <begin position="19"/>
        <end position="94"/>
    </location>
</feature>
<dbReference type="Proteomes" id="UP000523079">
    <property type="component" value="Unassembled WGS sequence"/>
</dbReference>
<evidence type="ECO:0000313" key="6">
    <source>
        <dbReference type="Proteomes" id="UP000523079"/>
    </source>
</evidence>
<dbReference type="NCBIfam" id="TIGR03570">
    <property type="entry name" value="NeuD_NnaD"/>
    <property type="match status" value="1"/>
</dbReference>
<dbReference type="AlphaFoldDB" id="A0A7W3INS5"/>
<dbReference type="InterPro" id="IPR011004">
    <property type="entry name" value="Trimer_LpxA-like_sf"/>
</dbReference>
<gene>
    <name evidence="5" type="ORF">FHX74_000068</name>
</gene>
<sequence length="246" mass="25747">MPMREEAPTTAPGVRLCDVYGAGGHAQVVSDVVRSQGWTVRHIINDYPGNHHPASRDLVPGIRLLGPEHYPPPDVPVVMAVGRNGERSELVTMLEGLDVPAVFRQAVHPSALIASTSTLGEGTVVLHGAVVQPNARVGRHVLINTAASVDHDCVVGDFVHVSPHATLCGHVEVGEGTHIGAGAVVIPSVRIGRWCRIGAGAVVISDVPDHVTVVGNPARVLPDRTGEPAPGSGDSTTTPHAYWRSS</sequence>
<dbReference type="InterPro" id="IPR001451">
    <property type="entry name" value="Hexapep"/>
</dbReference>
<evidence type="ECO:0000313" key="5">
    <source>
        <dbReference type="EMBL" id="MBA8792474.1"/>
    </source>
</evidence>
<dbReference type="GO" id="GO:0016746">
    <property type="term" value="F:acyltransferase activity"/>
    <property type="evidence" value="ECO:0007669"/>
    <property type="project" value="UniProtKB-KW"/>
</dbReference>
<dbReference type="CDD" id="cd03360">
    <property type="entry name" value="LbH_AT_putative"/>
    <property type="match status" value="1"/>
</dbReference>
<evidence type="ECO:0000256" key="3">
    <source>
        <dbReference type="SAM" id="MobiDB-lite"/>
    </source>
</evidence>
<feature type="binding site" evidence="2">
    <location>
        <position position="82"/>
    </location>
    <ligand>
        <name>substrate</name>
    </ligand>
</feature>
<accession>A0A7W3INS5</accession>
<dbReference type="Pfam" id="PF00132">
    <property type="entry name" value="Hexapep"/>
    <property type="match status" value="1"/>
</dbReference>
<dbReference type="InterPro" id="IPR041561">
    <property type="entry name" value="PglD_N"/>
</dbReference>
<dbReference type="EMBL" id="JACGWT010000001">
    <property type="protein sequence ID" value="MBA8792474.1"/>
    <property type="molecule type" value="Genomic_DNA"/>
</dbReference>
<dbReference type="PANTHER" id="PTHR43300">
    <property type="entry name" value="ACETYLTRANSFERASE"/>
    <property type="match status" value="1"/>
</dbReference>
<dbReference type="RefSeq" id="WP_220483352.1">
    <property type="nucleotide sequence ID" value="NZ_JACGWT010000001.1"/>
</dbReference>
<dbReference type="PANTHER" id="PTHR43300:SF7">
    <property type="entry name" value="UDP-N-ACETYLBACILLOSAMINE N-ACETYLTRANSFERASE"/>
    <property type="match status" value="1"/>
</dbReference>
<name>A0A7W3INS5_9ACTN</name>
<keyword evidence="5" id="KW-0012">Acyltransferase</keyword>
<feature type="region of interest" description="Disordered" evidence="3">
    <location>
        <begin position="218"/>
        <end position="246"/>
    </location>
</feature>
<keyword evidence="5" id="KW-0808">Transferase</keyword>
<dbReference type="InterPro" id="IPR050179">
    <property type="entry name" value="Trans_hexapeptide_repeat"/>
</dbReference>
<dbReference type="EC" id="2.3.1.-" evidence="5"/>
<reference evidence="5 6" key="1">
    <citation type="submission" date="2020-07" db="EMBL/GenBank/DDBJ databases">
        <title>Sequencing the genomes of 1000 actinobacteria strains.</title>
        <authorList>
            <person name="Klenk H.-P."/>
        </authorList>
    </citation>
    <scope>NUCLEOTIDE SEQUENCE [LARGE SCALE GENOMIC DNA]</scope>
    <source>
        <strain evidence="5 6">DSM 100723</strain>
    </source>
</reference>
<feature type="active site" description="Proton acceptor" evidence="1">
    <location>
        <position position="151"/>
    </location>
</feature>
<proteinExistence type="predicted"/>